<dbReference type="FunFam" id="1.20.58.200:FF:000001">
    <property type="entry name" value="Translin-associated factor X"/>
    <property type="match status" value="1"/>
</dbReference>
<dbReference type="GO" id="GO:0005634">
    <property type="term" value="C:nucleus"/>
    <property type="evidence" value="ECO:0007669"/>
    <property type="project" value="UniProtKB-SubCell"/>
</dbReference>
<feature type="binding site" evidence="6">
    <location>
        <position position="179"/>
    </location>
    <ligand>
        <name>Mg(2+)</name>
        <dbReference type="ChEBI" id="CHEBI:18420"/>
    </ligand>
</feature>
<protein>
    <recommendedName>
        <fullName evidence="10">Translin-associated protein X</fullName>
    </recommendedName>
</protein>
<dbReference type="GO" id="GO:0043565">
    <property type="term" value="F:sequence-specific DNA binding"/>
    <property type="evidence" value="ECO:0007669"/>
    <property type="project" value="InterPro"/>
</dbReference>
<dbReference type="VEuPathDB" id="VectorBase:LLOJ001027"/>
<keyword evidence="6" id="KW-0460">Magnesium</keyword>
<dbReference type="OrthoDB" id="31005at2759"/>
<evidence type="ECO:0000313" key="8">
    <source>
        <dbReference type="EnsemblMetazoa" id="LLOJ001027-PA"/>
    </source>
</evidence>
<keyword evidence="9" id="KW-1185">Reference proteome</keyword>
<dbReference type="InterPro" id="IPR002848">
    <property type="entry name" value="Translin_fam"/>
</dbReference>
<feature type="binding site" evidence="6">
    <location>
        <position position="128"/>
    </location>
    <ligand>
        <name>Mg(2+)</name>
        <dbReference type="ChEBI" id="CHEBI:18420"/>
    </ligand>
</feature>
<name>A0A1B0GH52_LUTLO</name>
<comment type="similarity">
    <text evidence="3">Belongs to the translin family.</text>
</comment>
<dbReference type="InterPro" id="IPR016069">
    <property type="entry name" value="Translin_C"/>
</dbReference>
<dbReference type="InterPro" id="IPR016068">
    <property type="entry name" value="Translin_N"/>
</dbReference>
<keyword evidence="4" id="KW-0963">Cytoplasm</keyword>
<dbReference type="PANTHER" id="PTHR10741">
    <property type="entry name" value="TRANSLIN AND TRANSLIN ASSOCIATED PROTEIN X"/>
    <property type="match status" value="1"/>
</dbReference>
<keyword evidence="5" id="KW-0539">Nucleus</keyword>
<dbReference type="EnsemblMetazoa" id="LLOJ001027-RA">
    <property type="protein sequence ID" value="LLOJ001027-PA"/>
    <property type="gene ID" value="LLOJ001027"/>
</dbReference>
<dbReference type="GeneID" id="129792626"/>
<feature type="compositionally biased region" description="Basic residues" evidence="7">
    <location>
        <begin position="1"/>
        <end position="12"/>
    </location>
</feature>
<evidence type="ECO:0000256" key="1">
    <source>
        <dbReference type="ARBA" id="ARBA00004123"/>
    </source>
</evidence>
<sequence length="280" mass="31907">MSHNNNRRRHNNRGGGGGKHQQAVVVDESNPILMAFQGFARELDDKHDRYERIVKIGRDITIESKRIIFLLHTIDHRKDNAEKVLAEAHQRLQKVCTGSFAEIAKELSGRDQYQYARAFSPGLQEFIEAYTFFEYSSGENLSDWEVVQERLKYNVEEKSIECLVQPIEFMLGIADMTGEVMRRCVNSLGSGDVDGCFNANRFLQTLFTGYIGLGATHNREMSRKMHTLRQSIMKTEAVCYNLKVRGKEAAKWGAEENLFLDKAGDHQANNAADIDEGFFC</sequence>
<evidence type="ECO:0000256" key="3">
    <source>
        <dbReference type="ARBA" id="ARBA00005902"/>
    </source>
</evidence>
<evidence type="ECO:0000256" key="7">
    <source>
        <dbReference type="SAM" id="MobiDB-lite"/>
    </source>
</evidence>
<dbReference type="InterPro" id="IPR036081">
    <property type="entry name" value="Translin_sf"/>
</dbReference>
<dbReference type="GO" id="GO:0046872">
    <property type="term" value="F:metal ion binding"/>
    <property type="evidence" value="ECO:0007669"/>
    <property type="project" value="UniProtKB-KW"/>
</dbReference>
<dbReference type="Gene3D" id="1.20.58.190">
    <property type="entry name" value="Translin, domain 1"/>
    <property type="match status" value="1"/>
</dbReference>
<dbReference type="GO" id="GO:0005737">
    <property type="term" value="C:cytoplasm"/>
    <property type="evidence" value="ECO:0007669"/>
    <property type="project" value="UniProtKB-SubCell"/>
</dbReference>
<evidence type="ECO:0000256" key="5">
    <source>
        <dbReference type="ARBA" id="ARBA00023242"/>
    </source>
</evidence>
<dbReference type="CTD" id="41871"/>
<dbReference type="EMBL" id="AJWK01003974">
    <property type="status" value="NOT_ANNOTATED_CDS"/>
    <property type="molecule type" value="Genomic_DNA"/>
</dbReference>
<proteinExistence type="inferred from homology"/>
<dbReference type="FunFam" id="1.20.58.190:FF:000007">
    <property type="entry name" value="FI16517p1"/>
    <property type="match status" value="1"/>
</dbReference>
<dbReference type="AlphaFoldDB" id="A0A1B0GH52"/>
<feature type="region of interest" description="Disordered" evidence="7">
    <location>
        <begin position="1"/>
        <end position="21"/>
    </location>
</feature>
<dbReference type="Proteomes" id="UP000092461">
    <property type="component" value="Unassembled WGS sequence"/>
</dbReference>
<dbReference type="Gene3D" id="1.20.58.200">
    <property type="entry name" value="Translin, domain 2"/>
    <property type="match status" value="1"/>
</dbReference>
<evidence type="ECO:0000313" key="9">
    <source>
        <dbReference type="Proteomes" id="UP000092461"/>
    </source>
</evidence>
<dbReference type="VEuPathDB" id="VectorBase:LLONM1_006725"/>
<evidence type="ECO:0000256" key="6">
    <source>
        <dbReference type="PIRSR" id="PIRSR602848-1"/>
    </source>
</evidence>
<evidence type="ECO:0008006" key="10">
    <source>
        <dbReference type="Google" id="ProtNLM"/>
    </source>
</evidence>
<dbReference type="Pfam" id="PF01997">
    <property type="entry name" value="Translin"/>
    <property type="match status" value="1"/>
</dbReference>
<evidence type="ECO:0000256" key="4">
    <source>
        <dbReference type="ARBA" id="ARBA00022490"/>
    </source>
</evidence>
<dbReference type="SUPFAM" id="SSF74784">
    <property type="entry name" value="Translin"/>
    <property type="match status" value="1"/>
</dbReference>
<organism evidence="8 9">
    <name type="scientific">Lutzomyia longipalpis</name>
    <name type="common">Sand fly</name>
    <dbReference type="NCBI Taxonomy" id="7200"/>
    <lineage>
        <taxon>Eukaryota</taxon>
        <taxon>Metazoa</taxon>
        <taxon>Ecdysozoa</taxon>
        <taxon>Arthropoda</taxon>
        <taxon>Hexapoda</taxon>
        <taxon>Insecta</taxon>
        <taxon>Pterygota</taxon>
        <taxon>Neoptera</taxon>
        <taxon>Endopterygota</taxon>
        <taxon>Diptera</taxon>
        <taxon>Nematocera</taxon>
        <taxon>Psychodoidea</taxon>
        <taxon>Psychodidae</taxon>
        <taxon>Lutzomyia</taxon>
        <taxon>Lutzomyia</taxon>
    </lineage>
</organism>
<accession>A0A1B0GH52</accession>
<evidence type="ECO:0000256" key="2">
    <source>
        <dbReference type="ARBA" id="ARBA00004496"/>
    </source>
</evidence>
<dbReference type="RefSeq" id="XP_055687879.1">
    <property type="nucleotide sequence ID" value="XM_055831904.1"/>
</dbReference>
<comment type="subcellular location">
    <subcellularLocation>
        <location evidence="2">Cytoplasm</location>
    </subcellularLocation>
    <subcellularLocation>
        <location evidence="1">Nucleus</location>
    </subcellularLocation>
</comment>
<reference evidence="8" key="1">
    <citation type="submission" date="2020-05" db="UniProtKB">
        <authorList>
            <consortium name="EnsemblMetazoa"/>
        </authorList>
    </citation>
    <scope>IDENTIFICATION</scope>
    <source>
        <strain evidence="8">Jacobina</strain>
    </source>
</reference>
<dbReference type="KEGG" id="lll:129792626"/>
<dbReference type="CDD" id="cd14820">
    <property type="entry name" value="TRAX"/>
    <property type="match status" value="1"/>
</dbReference>
<keyword evidence="6" id="KW-0479">Metal-binding</keyword>